<dbReference type="Proteomes" id="UP000295444">
    <property type="component" value="Unassembled WGS sequence"/>
</dbReference>
<evidence type="ECO:0000313" key="3">
    <source>
        <dbReference type="EMBL" id="TDQ05834.1"/>
    </source>
</evidence>
<name>A0A4R6SPA7_LABRH</name>
<comment type="similarity">
    <text evidence="1 2">Belongs to the phD/YefM antitoxin family.</text>
</comment>
<dbReference type="NCBIfam" id="TIGR01552">
    <property type="entry name" value="phd_fam"/>
    <property type="match status" value="1"/>
</dbReference>
<gene>
    <name evidence="3" type="ORF">EV186_1011812</name>
</gene>
<dbReference type="AlphaFoldDB" id="A0A4R6SPA7"/>
<evidence type="ECO:0000313" key="4">
    <source>
        <dbReference type="Proteomes" id="UP000295444"/>
    </source>
</evidence>
<dbReference type="EMBL" id="SNXZ01000001">
    <property type="protein sequence ID" value="TDQ05834.1"/>
    <property type="molecule type" value="Genomic_DNA"/>
</dbReference>
<accession>A0A4R6SPA7</accession>
<dbReference type="Gene3D" id="3.40.1620.10">
    <property type="entry name" value="YefM-like domain"/>
    <property type="match status" value="1"/>
</dbReference>
<reference evidence="3 4" key="1">
    <citation type="submission" date="2019-03" db="EMBL/GenBank/DDBJ databases">
        <title>Genomic Encyclopedia of Type Strains, Phase IV (KMG-IV): sequencing the most valuable type-strain genomes for metagenomic binning, comparative biology and taxonomic classification.</title>
        <authorList>
            <person name="Goeker M."/>
        </authorList>
    </citation>
    <scope>NUCLEOTIDE SEQUENCE [LARGE SCALE GENOMIC DNA]</scope>
    <source>
        <strain evidence="3 4">DSM 45361</strain>
    </source>
</reference>
<keyword evidence="4" id="KW-1185">Reference proteome</keyword>
<dbReference type="OrthoDB" id="3430018at2"/>
<sequence>MYIMYMSREMSVTDARPELAEITNRAAYGGETTYLTKHGRRTAAVVPAHSAQLLEDLEELVDGEQVREVLDALAAGTETRVPFRRRTVNRDN</sequence>
<evidence type="ECO:0000256" key="1">
    <source>
        <dbReference type="ARBA" id="ARBA00009981"/>
    </source>
</evidence>
<protein>
    <recommendedName>
        <fullName evidence="2">Antitoxin</fullName>
    </recommendedName>
</protein>
<dbReference type="Pfam" id="PF02604">
    <property type="entry name" value="PhdYeFM_antitox"/>
    <property type="match status" value="1"/>
</dbReference>
<proteinExistence type="inferred from homology"/>
<evidence type="ECO:0000256" key="2">
    <source>
        <dbReference type="RuleBase" id="RU362080"/>
    </source>
</evidence>
<organism evidence="3 4">
    <name type="scientific">Labedaea rhizosphaerae</name>
    <dbReference type="NCBI Taxonomy" id="598644"/>
    <lineage>
        <taxon>Bacteria</taxon>
        <taxon>Bacillati</taxon>
        <taxon>Actinomycetota</taxon>
        <taxon>Actinomycetes</taxon>
        <taxon>Pseudonocardiales</taxon>
        <taxon>Pseudonocardiaceae</taxon>
        <taxon>Labedaea</taxon>
    </lineage>
</organism>
<dbReference type="InterPro" id="IPR006442">
    <property type="entry name" value="Antitoxin_Phd/YefM"/>
</dbReference>
<comment type="caution">
    <text evidence="3">The sequence shown here is derived from an EMBL/GenBank/DDBJ whole genome shotgun (WGS) entry which is preliminary data.</text>
</comment>
<comment type="function">
    <text evidence="2">Antitoxin component of a type II toxin-antitoxin (TA) system.</text>
</comment>
<dbReference type="InterPro" id="IPR036165">
    <property type="entry name" value="YefM-like_sf"/>
</dbReference>
<dbReference type="SUPFAM" id="SSF143120">
    <property type="entry name" value="YefM-like"/>
    <property type="match status" value="1"/>
</dbReference>